<reference evidence="3" key="1">
    <citation type="submission" date="2018-05" db="EMBL/GenBank/DDBJ databases">
        <title>Leptospira yasudae sp. nov. and Leptospira stimsonii sp. nov., two pathogenic species of the genus Leptospira isolated from environmental sources.</title>
        <authorList>
            <person name="Casanovas-Massana A."/>
            <person name="Hamond C."/>
            <person name="Santos L.A."/>
            <person name="Hacker K.P."/>
            <person name="Balassiano I."/>
            <person name="Medeiros M.A."/>
            <person name="Reis M.G."/>
            <person name="Ko A.I."/>
            <person name="Wunder E.A."/>
        </authorList>
    </citation>
    <scope>NUCLEOTIDE SEQUENCE [LARGE SCALE GENOMIC DNA]</scope>
    <source>
        <strain evidence="3">AMB6-RJ</strain>
    </source>
</reference>
<organism evidence="2 3">
    <name type="scientific">Leptospira stimsonii</name>
    <dbReference type="NCBI Taxonomy" id="2202203"/>
    <lineage>
        <taxon>Bacteria</taxon>
        <taxon>Pseudomonadati</taxon>
        <taxon>Spirochaetota</taxon>
        <taxon>Spirochaetia</taxon>
        <taxon>Leptospirales</taxon>
        <taxon>Leptospiraceae</taxon>
        <taxon>Leptospira</taxon>
    </lineage>
</organism>
<accession>A0A8B3CNV0</accession>
<evidence type="ECO:0000313" key="2">
    <source>
        <dbReference type="EMBL" id="RHX85880.1"/>
    </source>
</evidence>
<proteinExistence type="predicted"/>
<keyword evidence="1" id="KW-0812">Transmembrane</keyword>
<protein>
    <submittedName>
        <fullName evidence="2">Uncharacterized protein</fullName>
    </submittedName>
</protein>
<name>A0A8B3CNV0_9LEPT</name>
<dbReference type="Proteomes" id="UP000266669">
    <property type="component" value="Unassembled WGS sequence"/>
</dbReference>
<keyword evidence="1" id="KW-1133">Transmembrane helix</keyword>
<keyword evidence="1" id="KW-0472">Membrane</keyword>
<comment type="caution">
    <text evidence="2">The sequence shown here is derived from an EMBL/GenBank/DDBJ whole genome shotgun (WGS) entry which is preliminary data.</text>
</comment>
<sequence>MSVNRVKYKFICSVIAEKSISKKWVCYTAILYLYLFVSLTLFNCKGEEKSSPSEIIGLLSFAYGNQMPSISEGTNEGDGVLPPIPPVVGPPALPGQPQNAPILNLPQTQVGNALVVDDPHGFYGRISIFQISFQQPVHNQTTITAYIGKRNMKLEQDGTVVNATNFSTLTPANPNGGAFSFNFNFPSDQKQKLILLARNEFGISSKEIDFSHNRNCIGAPLLPNTIGDCDQHCFEIINIAGHLEFKSKLKHDVLTYVELDFSGFFPLTGAHYLIPNFFSYVLEPGDLPLQPGVISVATVLNQEGYHASCLELQTNYVSEDENGNFNTDIFHRRVRLE</sequence>
<dbReference type="AlphaFoldDB" id="A0A8B3CNV0"/>
<gene>
    <name evidence="2" type="ORF">DLM78_08220</name>
</gene>
<feature type="transmembrane region" description="Helical" evidence="1">
    <location>
        <begin position="24"/>
        <end position="42"/>
    </location>
</feature>
<evidence type="ECO:0000313" key="3">
    <source>
        <dbReference type="Proteomes" id="UP000266669"/>
    </source>
</evidence>
<evidence type="ECO:0000256" key="1">
    <source>
        <dbReference type="SAM" id="Phobius"/>
    </source>
</evidence>
<dbReference type="EMBL" id="QHCS01000002">
    <property type="protein sequence ID" value="RHX85880.1"/>
    <property type="molecule type" value="Genomic_DNA"/>
</dbReference>